<protein>
    <recommendedName>
        <fullName evidence="12">Serine--tRNA ligase</fullName>
        <ecNumber evidence="12">6.1.1.11</ecNumber>
    </recommendedName>
    <alternativeName>
        <fullName evidence="12">Seryl-tRNA synthetase</fullName>
        <shortName evidence="12">SerRS</shortName>
    </alternativeName>
    <alternativeName>
        <fullName evidence="12">Seryl-tRNA(Ser/Sec) synthetase</fullName>
    </alternativeName>
</protein>
<dbReference type="GO" id="GO:0016260">
    <property type="term" value="P:selenocysteine biosynthetic process"/>
    <property type="evidence" value="ECO:0007669"/>
    <property type="project" value="UniProtKB-UniRule"/>
</dbReference>
<evidence type="ECO:0000256" key="8">
    <source>
        <dbReference type="ARBA" id="ARBA00022917"/>
    </source>
</evidence>
<evidence type="ECO:0000256" key="10">
    <source>
        <dbReference type="ARBA" id="ARBA00047929"/>
    </source>
</evidence>
<keyword evidence="8 12" id="KW-0648">Protein biosynthesis</keyword>
<dbReference type="SUPFAM" id="SSF55681">
    <property type="entry name" value="Class II aaRS and biotin synthetases"/>
    <property type="match status" value="1"/>
</dbReference>
<keyword evidence="7 12" id="KW-0067">ATP-binding</keyword>
<accession>A0A1F6GEM1</accession>
<dbReference type="InterPro" id="IPR002317">
    <property type="entry name" value="Ser-tRNA-ligase_type_1"/>
</dbReference>
<comment type="subunit">
    <text evidence="12">Homodimer. The tRNA molecule binds across the dimer.</text>
</comment>
<dbReference type="PANTHER" id="PTHR43697:SF1">
    <property type="entry name" value="SERINE--TRNA LIGASE"/>
    <property type="match status" value="1"/>
</dbReference>
<dbReference type="GO" id="GO:0006434">
    <property type="term" value="P:seryl-tRNA aminoacylation"/>
    <property type="evidence" value="ECO:0007669"/>
    <property type="project" value="UniProtKB-UniRule"/>
</dbReference>
<reference evidence="16 17" key="1">
    <citation type="journal article" date="2016" name="Nat. Commun.">
        <title>Thousands of microbial genomes shed light on interconnected biogeochemical processes in an aquifer system.</title>
        <authorList>
            <person name="Anantharaman K."/>
            <person name="Brown C.T."/>
            <person name="Hug L.A."/>
            <person name="Sharon I."/>
            <person name="Castelle C.J."/>
            <person name="Probst A.J."/>
            <person name="Thomas B.C."/>
            <person name="Singh A."/>
            <person name="Wilkins M.J."/>
            <person name="Karaoz U."/>
            <person name="Brodie E.L."/>
            <person name="Williams K.H."/>
            <person name="Hubbard S.S."/>
            <person name="Banfield J.F."/>
        </authorList>
    </citation>
    <scope>NUCLEOTIDE SEQUENCE [LARGE SCALE GENOMIC DNA]</scope>
</reference>
<evidence type="ECO:0000256" key="6">
    <source>
        <dbReference type="ARBA" id="ARBA00022741"/>
    </source>
</evidence>
<evidence type="ECO:0000256" key="13">
    <source>
        <dbReference type="PIRSR" id="PIRSR001529-1"/>
    </source>
</evidence>
<evidence type="ECO:0000256" key="11">
    <source>
        <dbReference type="ARBA" id="ARBA00048823"/>
    </source>
</evidence>
<feature type="binding site" evidence="13">
    <location>
        <position position="260"/>
    </location>
    <ligand>
        <name>L-serine</name>
        <dbReference type="ChEBI" id="CHEBI:33384"/>
    </ligand>
</feature>
<evidence type="ECO:0000256" key="9">
    <source>
        <dbReference type="ARBA" id="ARBA00023146"/>
    </source>
</evidence>
<dbReference type="PIRSF" id="PIRSF001529">
    <property type="entry name" value="Ser-tRNA-synth_IIa"/>
    <property type="match status" value="1"/>
</dbReference>
<feature type="binding site" evidence="12">
    <location>
        <position position="383"/>
    </location>
    <ligand>
        <name>L-serine</name>
        <dbReference type="ChEBI" id="CHEBI:33384"/>
    </ligand>
</feature>
<dbReference type="STRING" id="1817772.A2527_01210"/>
<evidence type="ECO:0000313" key="16">
    <source>
        <dbReference type="EMBL" id="OGG96554.1"/>
    </source>
</evidence>
<feature type="binding site" evidence="12 14">
    <location>
        <begin position="260"/>
        <end position="262"/>
    </location>
    <ligand>
        <name>ATP</name>
        <dbReference type="ChEBI" id="CHEBI:30616"/>
    </ligand>
</feature>
<comment type="catalytic activity">
    <reaction evidence="11 12">
        <text>tRNA(Ser) + L-serine + ATP = L-seryl-tRNA(Ser) + AMP + diphosphate + H(+)</text>
        <dbReference type="Rhea" id="RHEA:12292"/>
        <dbReference type="Rhea" id="RHEA-COMP:9669"/>
        <dbReference type="Rhea" id="RHEA-COMP:9703"/>
        <dbReference type="ChEBI" id="CHEBI:15378"/>
        <dbReference type="ChEBI" id="CHEBI:30616"/>
        <dbReference type="ChEBI" id="CHEBI:33019"/>
        <dbReference type="ChEBI" id="CHEBI:33384"/>
        <dbReference type="ChEBI" id="CHEBI:78442"/>
        <dbReference type="ChEBI" id="CHEBI:78533"/>
        <dbReference type="ChEBI" id="CHEBI:456215"/>
        <dbReference type="EC" id="6.1.1.11"/>
    </reaction>
</comment>
<evidence type="ECO:0000256" key="12">
    <source>
        <dbReference type="HAMAP-Rule" id="MF_00176"/>
    </source>
</evidence>
<feature type="binding site" evidence="12 14">
    <location>
        <begin position="347"/>
        <end position="350"/>
    </location>
    <ligand>
        <name>ATP</name>
        <dbReference type="ChEBI" id="CHEBI:30616"/>
    </ligand>
</feature>
<dbReference type="PANTHER" id="PTHR43697">
    <property type="entry name" value="SERYL-TRNA SYNTHETASE"/>
    <property type="match status" value="1"/>
</dbReference>
<organism evidence="16 17">
    <name type="scientific">Candidatus Lambdaproteobacteria bacterium RIFOXYD2_FULL_50_16</name>
    <dbReference type="NCBI Taxonomy" id="1817772"/>
    <lineage>
        <taxon>Bacteria</taxon>
        <taxon>Pseudomonadati</taxon>
        <taxon>Pseudomonadota</taxon>
        <taxon>Candidatus Lambdaproteobacteria</taxon>
    </lineage>
</organism>
<evidence type="ECO:0000256" key="5">
    <source>
        <dbReference type="ARBA" id="ARBA00022598"/>
    </source>
</evidence>
<dbReference type="PRINTS" id="PR00981">
    <property type="entry name" value="TRNASYNTHSER"/>
</dbReference>
<evidence type="ECO:0000256" key="2">
    <source>
        <dbReference type="ARBA" id="ARBA00005045"/>
    </source>
</evidence>
<dbReference type="EMBL" id="MFNE01000011">
    <property type="protein sequence ID" value="OGG96554.1"/>
    <property type="molecule type" value="Genomic_DNA"/>
</dbReference>
<dbReference type="EC" id="6.1.1.11" evidence="12"/>
<feature type="binding site" evidence="12 13">
    <location>
        <position position="283"/>
    </location>
    <ligand>
        <name>L-serine</name>
        <dbReference type="ChEBI" id="CHEBI:33384"/>
    </ligand>
</feature>
<feature type="binding site" evidence="13">
    <location>
        <position position="229"/>
    </location>
    <ligand>
        <name>L-serine</name>
        <dbReference type="ChEBI" id="CHEBI:33384"/>
    </ligand>
</feature>
<dbReference type="UniPathway" id="UPA00906">
    <property type="reaction ID" value="UER00895"/>
</dbReference>
<evidence type="ECO:0000313" key="17">
    <source>
        <dbReference type="Proteomes" id="UP000178449"/>
    </source>
</evidence>
<dbReference type="InterPro" id="IPR006195">
    <property type="entry name" value="aa-tRNA-synth_II"/>
</dbReference>
<feature type="domain" description="Aminoacyl-transfer RNA synthetases class-II family profile" evidence="15">
    <location>
        <begin position="187"/>
        <end position="408"/>
    </location>
</feature>
<dbReference type="GO" id="GO:0005737">
    <property type="term" value="C:cytoplasm"/>
    <property type="evidence" value="ECO:0007669"/>
    <property type="project" value="UniProtKB-SubCell"/>
</dbReference>
<comment type="subcellular location">
    <subcellularLocation>
        <location evidence="1 12">Cytoplasm</location>
    </subcellularLocation>
</comment>
<proteinExistence type="inferred from homology"/>
<evidence type="ECO:0000256" key="4">
    <source>
        <dbReference type="ARBA" id="ARBA00022490"/>
    </source>
</evidence>
<keyword evidence="4 12" id="KW-0963">Cytoplasm</keyword>
<dbReference type="Gene3D" id="3.30.930.10">
    <property type="entry name" value="Bira Bifunctional Protein, Domain 2"/>
    <property type="match status" value="1"/>
</dbReference>
<comment type="function">
    <text evidence="12">Catalyzes the attachment of serine to tRNA(Ser). Is also able to aminoacylate tRNA(Sec) with serine, to form the misacylated tRNA L-seryl-tRNA(Sec), which will be further converted into selenocysteinyl-tRNA(Sec).</text>
</comment>
<dbReference type="HAMAP" id="MF_00176">
    <property type="entry name" value="Ser_tRNA_synth_type1"/>
    <property type="match status" value="1"/>
</dbReference>
<name>A0A1F6GEM1_9PROT</name>
<evidence type="ECO:0000256" key="7">
    <source>
        <dbReference type="ARBA" id="ARBA00022840"/>
    </source>
</evidence>
<dbReference type="CDD" id="cd00770">
    <property type="entry name" value="SerRS_core"/>
    <property type="match status" value="1"/>
</dbReference>
<dbReference type="Pfam" id="PF02403">
    <property type="entry name" value="Seryl_tRNA_N"/>
    <property type="match status" value="1"/>
</dbReference>
<evidence type="ECO:0000259" key="15">
    <source>
        <dbReference type="PROSITE" id="PS50862"/>
    </source>
</evidence>
<dbReference type="InterPro" id="IPR010978">
    <property type="entry name" value="tRNA-bd_arm"/>
</dbReference>
<keyword evidence="9 12" id="KW-0030">Aminoacyl-tRNA synthetase</keyword>
<dbReference type="Gene3D" id="1.10.287.40">
    <property type="entry name" value="Serine-tRNA synthetase, tRNA binding domain"/>
    <property type="match status" value="1"/>
</dbReference>
<dbReference type="GO" id="GO:0004828">
    <property type="term" value="F:serine-tRNA ligase activity"/>
    <property type="evidence" value="ECO:0007669"/>
    <property type="project" value="UniProtKB-UniRule"/>
</dbReference>
<dbReference type="PROSITE" id="PS50862">
    <property type="entry name" value="AA_TRNA_LIGASE_II"/>
    <property type="match status" value="1"/>
</dbReference>
<evidence type="ECO:0000256" key="3">
    <source>
        <dbReference type="ARBA" id="ARBA00010728"/>
    </source>
</evidence>
<comment type="caution">
    <text evidence="12">Lacks conserved residue(s) required for the propagation of feature annotation.</text>
</comment>
<dbReference type="Proteomes" id="UP000178449">
    <property type="component" value="Unassembled WGS sequence"/>
</dbReference>
<dbReference type="InterPro" id="IPR002314">
    <property type="entry name" value="aa-tRNA-synt_IIb"/>
</dbReference>
<dbReference type="InterPro" id="IPR042103">
    <property type="entry name" value="SerRS_1_N_sf"/>
</dbReference>
<evidence type="ECO:0000256" key="14">
    <source>
        <dbReference type="PIRSR" id="PIRSR001529-2"/>
    </source>
</evidence>
<feature type="binding site" evidence="12">
    <location>
        <begin position="229"/>
        <end position="231"/>
    </location>
    <ligand>
        <name>L-serine</name>
        <dbReference type="ChEBI" id="CHEBI:33384"/>
    </ligand>
</feature>
<comment type="pathway">
    <text evidence="2 12">Aminoacyl-tRNA biosynthesis; selenocysteinyl-tRNA(Sec) biosynthesis; L-seryl-tRNA(Sec) from L-serine and tRNA(Sec): step 1/1.</text>
</comment>
<dbReference type="InterPro" id="IPR045864">
    <property type="entry name" value="aa-tRNA-synth_II/BPL/LPL"/>
</dbReference>
<comment type="catalytic activity">
    <reaction evidence="10 12">
        <text>tRNA(Sec) + L-serine + ATP = L-seryl-tRNA(Sec) + AMP + diphosphate + H(+)</text>
        <dbReference type="Rhea" id="RHEA:42580"/>
        <dbReference type="Rhea" id="RHEA-COMP:9742"/>
        <dbReference type="Rhea" id="RHEA-COMP:10128"/>
        <dbReference type="ChEBI" id="CHEBI:15378"/>
        <dbReference type="ChEBI" id="CHEBI:30616"/>
        <dbReference type="ChEBI" id="CHEBI:33019"/>
        <dbReference type="ChEBI" id="CHEBI:33384"/>
        <dbReference type="ChEBI" id="CHEBI:78442"/>
        <dbReference type="ChEBI" id="CHEBI:78533"/>
        <dbReference type="ChEBI" id="CHEBI:456215"/>
        <dbReference type="EC" id="6.1.1.11"/>
    </reaction>
</comment>
<sequence>MIDIKALRDNPEAFIKTVQARGNKVDLGPLLALDAKRRELIVGLDQLKAQRNENSQKVGKGGLSEQEKQALIDLTRTLGDQIKAQDPILRDLEERLEQAALVVPNLVDASVPVGQGEEENKEVARWGEPRKFDFEPKHHADLAEALGILDAARGVKLAQSRFTLVKGLGARMERALAAFMLDLHTLENGYTEVAPPLLVNAETMTGTGQLPKFEEDLFKTTSGLYLIPTAEAPVTNIHRDEVLKEEDLPIYYVSHTPCFRSEAGSYGKDTKGYIRQHQFNKVELVKFSHPDQSFAELEKMRGNAEEVLKRLELPYRVMALCTGDIGFSASKCYDLEVWLPFEGRYREISSCSNCTDFQARRAQIRFKPKDGGKPQLVHTLNGSGLAVGRTLVAILENYQQKDGSVTIPKVLVPYMGGITQIPAL</sequence>
<comment type="domain">
    <text evidence="12">Consists of two distinct domains, a catalytic core and a N-terminal extension that is involved in tRNA binding.</text>
</comment>
<dbReference type="SUPFAM" id="SSF46589">
    <property type="entry name" value="tRNA-binding arm"/>
    <property type="match status" value="1"/>
</dbReference>
<comment type="caution">
    <text evidence="16">The sequence shown here is derived from an EMBL/GenBank/DDBJ whole genome shotgun (WGS) entry which is preliminary data.</text>
</comment>
<dbReference type="InterPro" id="IPR015866">
    <property type="entry name" value="Ser-tRNA-synth_1_N"/>
</dbReference>
<dbReference type="Pfam" id="PF00587">
    <property type="entry name" value="tRNA-synt_2b"/>
    <property type="match status" value="1"/>
</dbReference>
<dbReference type="GO" id="GO:0005524">
    <property type="term" value="F:ATP binding"/>
    <property type="evidence" value="ECO:0007669"/>
    <property type="project" value="UniProtKB-UniRule"/>
</dbReference>
<comment type="similarity">
    <text evidence="3 12">Belongs to the class-II aminoacyl-tRNA synthetase family. Type-1 seryl-tRNA synthetase subfamily.</text>
</comment>
<dbReference type="AlphaFoldDB" id="A0A1F6GEM1"/>
<feature type="binding site" evidence="13">
    <location>
        <position position="381"/>
    </location>
    <ligand>
        <name>L-serine</name>
        <dbReference type="ChEBI" id="CHEBI:33384"/>
    </ligand>
</feature>
<keyword evidence="6 12" id="KW-0547">Nucleotide-binding</keyword>
<gene>
    <name evidence="12" type="primary">serS</name>
    <name evidence="16" type="ORF">A2527_01210</name>
</gene>
<dbReference type="NCBIfam" id="TIGR00414">
    <property type="entry name" value="serS"/>
    <property type="match status" value="1"/>
</dbReference>
<keyword evidence="5 12" id="KW-0436">Ligase</keyword>
<evidence type="ECO:0000256" key="1">
    <source>
        <dbReference type="ARBA" id="ARBA00004496"/>
    </source>
</evidence>
<dbReference type="InterPro" id="IPR033729">
    <property type="entry name" value="SerRS_core"/>
</dbReference>